<name>A0A1Q2L4Q3_9BACL</name>
<protein>
    <recommendedName>
        <fullName evidence="3">Siderophore-iron reductase FhuF</fullName>
    </recommendedName>
</protein>
<evidence type="ECO:0000313" key="1">
    <source>
        <dbReference type="EMBL" id="AQQ55430.1"/>
    </source>
</evidence>
<reference evidence="1 2" key="1">
    <citation type="submission" date="2017-02" db="EMBL/GenBank/DDBJ databases">
        <title>The complete genomic sequence of a novel cold adapted crude oil-degrading bacterium Planococcus qaidamina Y42.</title>
        <authorList>
            <person name="Yang R."/>
        </authorList>
    </citation>
    <scope>NUCLEOTIDE SEQUENCE [LARGE SCALE GENOMIC DNA]</scope>
    <source>
        <strain evidence="1 2">Y42</strain>
        <plasmid evidence="1 2">unnamed1</plasmid>
    </source>
</reference>
<keyword evidence="1" id="KW-0614">Plasmid</keyword>
<accession>A0A1Q2L4Q3</accession>
<geneLocation type="plasmid" evidence="1 2">
    <name>unnamed1</name>
</geneLocation>
<gene>
    <name evidence="1" type="ORF">B0X71_19900</name>
</gene>
<keyword evidence="2" id="KW-1185">Reference proteome</keyword>
<dbReference type="EMBL" id="CP019641">
    <property type="protein sequence ID" value="AQQ55430.1"/>
    <property type="molecule type" value="Genomic_DNA"/>
</dbReference>
<evidence type="ECO:0008006" key="3">
    <source>
        <dbReference type="Google" id="ProtNLM"/>
    </source>
</evidence>
<dbReference type="Proteomes" id="UP000188184">
    <property type="component" value="Plasmid unnamed1"/>
</dbReference>
<proteinExistence type="predicted"/>
<dbReference type="AlphaFoldDB" id="A0A1Q2L4Q3"/>
<organism evidence="1 2">
    <name type="scientific">Planococcus lenghuensis</name>
    <dbReference type="NCBI Taxonomy" id="2213202"/>
    <lineage>
        <taxon>Bacteria</taxon>
        <taxon>Bacillati</taxon>
        <taxon>Bacillota</taxon>
        <taxon>Bacilli</taxon>
        <taxon>Bacillales</taxon>
        <taxon>Caryophanaceae</taxon>
        <taxon>Planococcus</taxon>
    </lineage>
</organism>
<dbReference type="OrthoDB" id="5870636at2"/>
<sequence>MIAASSLLNESSCRAFLQHQQQRIHAPNLKVTASMMMKKYAQVLPPQVLDPLIFEKRGKAIPISAVHLSEDLKFVTDESLIFETESVSDSWNSLFADHLTLVLMAFNSTTNLHLPILWENVAVRLNSYLRKMIERYPEHNERIIEVAEELQSLSGDCFKWNTHPMRPYLTPSAILTEQHKRQTCCYFHKLDKEKEMTHCLVCPLKSSCK</sequence>
<dbReference type="KEGG" id="pmar:B0X71_19900"/>
<evidence type="ECO:0000313" key="2">
    <source>
        <dbReference type="Proteomes" id="UP000188184"/>
    </source>
</evidence>
<dbReference type="RefSeq" id="WP_077591288.1">
    <property type="nucleotide sequence ID" value="NZ_CP019641.1"/>
</dbReference>